<gene>
    <name evidence="1" type="ORF">HaLaN_19208</name>
</gene>
<dbReference type="Proteomes" id="UP000485058">
    <property type="component" value="Unassembled WGS sequence"/>
</dbReference>
<name>A0A699ZSV1_HAELA</name>
<evidence type="ECO:0000313" key="1">
    <source>
        <dbReference type="EMBL" id="GFH21836.1"/>
    </source>
</evidence>
<sequence length="14" mass="1458">MEALASQLKVSGSH</sequence>
<comment type="caution">
    <text evidence="1">The sequence shown here is derived from an EMBL/GenBank/DDBJ whole genome shotgun (WGS) entry which is preliminary data.</text>
</comment>
<evidence type="ECO:0000313" key="2">
    <source>
        <dbReference type="Proteomes" id="UP000485058"/>
    </source>
</evidence>
<dbReference type="EMBL" id="BLLF01001914">
    <property type="protein sequence ID" value="GFH21836.1"/>
    <property type="molecule type" value="Genomic_DNA"/>
</dbReference>
<keyword evidence="2" id="KW-1185">Reference proteome</keyword>
<organism evidence="1 2">
    <name type="scientific">Haematococcus lacustris</name>
    <name type="common">Green alga</name>
    <name type="synonym">Haematococcus pluvialis</name>
    <dbReference type="NCBI Taxonomy" id="44745"/>
    <lineage>
        <taxon>Eukaryota</taxon>
        <taxon>Viridiplantae</taxon>
        <taxon>Chlorophyta</taxon>
        <taxon>core chlorophytes</taxon>
        <taxon>Chlorophyceae</taxon>
        <taxon>CS clade</taxon>
        <taxon>Chlamydomonadales</taxon>
        <taxon>Haematococcaceae</taxon>
        <taxon>Haematococcus</taxon>
    </lineage>
</organism>
<proteinExistence type="predicted"/>
<accession>A0A699ZSV1</accession>
<protein>
    <submittedName>
        <fullName evidence="1">Uncharacterized protein</fullName>
    </submittedName>
</protein>
<reference evidence="1 2" key="1">
    <citation type="submission" date="2020-02" db="EMBL/GenBank/DDBJ databases">
        <title>Draft genome sequence of Haematococcus lacustris strain NIES-144.</title>
        <authorList>
            <person name="Morimoto D."/>
            <person name="Nakagawa S."/>
            <person name="Yoshida T."/>
            <person name="Sawayama S."/>
        </authorList>
    </citation>
    <scope>NUCLEOTIDE SEQUENCE [LARGE SCALE GENOMIC DNA]</scope>
    <source>
        <strain evidence="1 2">NIES-144</strain>
    </source>
</reference>